<evidence type="ECO:0000256" key="4">
    <source>
        <dbReference type="ARBA" id="ARBA00007469"/>
    </source>
</evidence>
<dbReference type="InterPro" id="IPR033697">
    <property type="entry name" value="Ribonuclease_T2_eukaryotic"/>
</dbReference>
<evidence type="ECO:0000256" key="5">
    <source>
        <dbReference type="ARBA" id="ARBA00022525"/>
    </source>
</evidence>
<evidence type="ECO:0000256" key="1">
    <source>
        <dbReference type="ARBA" id="ARBA00004227"/>
    </source>
</evidence>
<evidence type="ECO:0000256" key="15">
    <source>
        <dbReference type="ARBA" id="ARBA00052670"/>
    </source>
</evidence>
<comment type="catalytic activity">
    <reaction evidence="15">
        <text>an adenylyl-uridine-RNA = a 3'-end 2',3'-cyclophospho-AMP-RNA + a 5'-end dephospho-uridine-RNA</text>
        <dbReference type="Rhea" id="RHEA:81383"/>
        <dbReference type="Rhea" id="RHEA-COMP:17356"/>
        <dbReference type="Rhea" id="RHEA-COMP:19675"/>
        <dbReference type="Rhea" id="RHEA-COMP:19676"/>
        <dbReference type="ChEBI" id="CHEBI:173224"/>
        <dbReference type="ChEBI" id="CHEBI:231879"/>
        <dbReference type="ChEBI" id="CHEBI:231881"/>
    </reaction>
    <physiologicalReaction direction="left-to-right" evidence="15">
        <dbReference type="Rhea" id="RHEA:81384"/>
    </physiologicalReaction>
</comment>
<feature type="active site" evidence="16">
    <location>
        <position position="71"/>
    </location>
</feature>
<accession>A0A8J1KT27</accession>
<comment type="subcellular location">
    <subcellularLocation>
        <location evidence="2">Endoplasmic reticulum lumen</location>
    </subcellularLocation>
    <subcellularLocation>
        <location evidence="1">Lysosome lumen</location>
    </subcellularLocation>
    <subcellularLocation>
        <location evidence="3">Secreted</location>
    </subcellularLocation>
</comment>
<feature type="active site" evidence="16">
    <location>
        <position position="118"/>
    </location>
</feature>
<dbReference type="InterPro" id="IPR036430">
    <property type="entry name" value="RNase_T2-like_sf"/>
</dbReference>
<reference evidence="19" key="1">
    <citation type="submission" date="2025-08" db="UniProtKB">
        <authorList>
            <consortium name="RefSeq"/>
        </authorList>
    </citation>
    <scope>IDENTIFICATION</scope>
    <source>
        <strain evidence="19">J_2021</strain>
        <tissue evidence="19">Erythrocytes</tissue>
    </source>
</reference>
<protein>
    <submittedName>
        <fullName evidence="19">Ribonuclease T2-like isoform X1</fullName>
    </submittedName>
</protein>
<evidence type="ECO:0000256" key="12">
    <source>
        <dbReference type="ARBA" id="ARBA00023228"/>
    </source>
</evidence>
<keyword evidence="11" id="KW-0325">Glycoprotein</keyword>
<dbReference type="InterPro" id="IPR018188">
    <property type="entry name" value="RNase_T2_His_AS_1"/>
</dbReference>
<evidence type="ECO:0000313" key="18">
    <source>
        <dbReference type="Proteomes" id="UP000186698"/>
    </source>
</evidence>
<evidence type="ECO:0000256" key="16">
    <source>
        <dbReference type="PIRSR" id="PIRSR633697-1"/>
    </source>
</evidence>
<evidence type="ECO:0000256" key="17">
    <source>
        <dbReference type="RuleBase" id="RU004328"/>
    </source>
</evidence>
<dbReference type="GO" id="GO:0005788">
    <property type="term" value="C:endoplasmic reticulum lumen"/>
    <property type="evidence" value="ECO:0007669"/>
    <property type="project" value="UniProtKB-SubCell"/>
</dbReference>
<feature type="active site" evidence="16">
    <location>
        <position position="122"/>
    </location>
</feature>
<keyword evidence="18" id="KW-1185">Reference proteome</keyword>
<dbReference type="FunFam" id="3.90.730.10:FF:000001">
    <property type="entry name" value="Ribonuclease T2"/>
    <property type="match status" value="1"/>
</dbReference>
<keyword evidence="10" id="KW-1015">Disulfide bond</keyword>
<dbReference type="AlphaFoldDB" id="A0A8J1KT27"/>
<evidence type="ECO:0000256" key="6">
    <source>
        <dbReference type="ARBA" id="ARBA00022722"/>
    </source>
</evidence>
<dbReference type="GeneID" id="108705607"/>
<evidence type="ECO:0000256" key="3">
    <source>
        <dbReference type="ARBA" id="ARBA00004613"/>
    </source>
</evidence>
<dbReference type="PANTHER" id="PTHR11240">
    <property type="entry name" value="RIBONUCLEASE T2"/>
    <property type="match status" value="1"/>
</dbReference>
<dbReference type="PANTHER" id="PTHR11240:SF22">
    <property type="entry name" value="RIBONUCLEASE T2"/>
    <property type="match status" value="1"/>
</dbReference>
<dbReference type="GO" id="GO:0003723">
    <property type="term" value="F:RNA binding"/>
    <property type="evidence" value="ECO:0007669"/>
    <property type="project" value="InterPro"/>
</dbReference>
<keyword evidence="13" id="KW-0456">Lyase</keyword>
<dbReference type="GO" id="GO:0006401">
    <property type="term" value="P:RNA catabolic process"/>
    <property type="evidence" value="ECO:0000318"/>
    <property type="project" value="GO_Central"/>
</dbReference>
<dbReference type="Proteomes" id="UP000186698">
    <property type="component" value="Chromosome 5S"/>
</dbReference>
<evidence type="ECO:0000256" key="2">
    <source>
        <dbReference type="ARBA" id="ARBA00004319"/>
    </source>
</evidence>
<dbReference type="GO" id="GO:0043202">
    <property type="term" value="C:lysosomal lumen"/>
    <property type="evidence" value="ECO:0007669"/>
    <property type="project" value="UniProtKB-SubCell"/>
</dbReference>
<comment type="catalytic activity">
    <reaction evidence="14">
        <text>a guanylyl-uridine-RNA = a 3'-end 2',3'-cyclophospho-GMP-RNA + a 5'-end dephospho-uridine-RNA</text>
        <dbReference type="Rhea" id="RHEA:81323"/>
        <dbReference type="Rhea" id="RHEA-COMP:17356"/>
        <dbReference type="Rhea" id="RHEA-COMP:19658"/>
        <dbReference type="Rhea" id="RHEA-COMP:19659"/>
        <dbReference type="ChEBI" id="CHEBI:173224"/>
        <dbReference type="ChEBI" id="CHEBI:231849"/>
        <dbReference type="ChEBI" id="CHEBI:231850"/>
    </reaction>
</comment>
<keyword evidence="7" id="KW-0255">Endonuclease</keyword>
<dbReference type="OrthoDB" id="435754at2759"/>
<name>A0A8J1KT27_XENLA</name>
<dbReference type="Pfam" id="PF00445">
    <property type="entry name" value="Ribonuclease_T2"/>
    <property type="match status" value="1"/>
</dbReference>
<evidence type="ECO:0000256" key="7">
    <source>
        <dbReference type="ARBA" id="ARBA00022759"/>
    </source>
</evidence>
<dbReference type="PROSITE" id="PS00531">
    <property type="entry name" value="RNASE_T2_2"/>
    <property type="match status" value="1"/>
</dbReference>
<evidence type="ECO:0000256" key="9">
    <source>
        <dbReference type="ARBA" id="ARBA00022824"/>
    </source>
</evidence>
<organism evidence="18 19">
    <name type="scientific">Xenopus laevis</name>
    <name type="common">African clawed frog</name>
    <dbReference type="NCBI Taxonomy" id="8355"/>
    <lineage>
        <taxon>Eukaryota</taxon>
        <taxon>Metazoa</taxon>
        <taxon>Chordata</taxon>
        <taxon>Craniata</taxon>
        <taxon>Vertebrata</taxon>
        <taxon>Euteleostomi</taxon>
        <taxon>Amphibia</taxon>
        <taxon>Batrachia</taxon>
        <taxon>Anura</taxon>
        <taxon>Pipoidea</taxon>
        <taxon>Pipidae</taxon>
        <taxon>Xenopodinae</taxon>
        <taxon>Xenopus</taxon>
        <taxon>Xenopus</taxon>
    </lineage>
</organism>
<evidence type="ECO:0000256" key="8">
    <source>
        <dbReference type="ARBA" id="ARBA00022801"/>
    </source>
</evidence>
<dbReference type="GO" id="GO:0005576">
    <property type="term" value="C:extracellular region"/>
    <property type="evidence" value="ECO:0000318"/>
    <property type="project" value="GO_Central"/>
</dbReference>
<dbReference type="Gene3D" id="3.90.730.10">
    <property type="entry name" value="Ribonuclease T2-like"/>
    <property type="match status" value="1"/>
</dbReference>
<dbReference type="CDD" id="cd01061">
    <property type="entry name" value="RNase_T2_euk"/>
    <property type="match status" value="1"/>
</dbReference>
<keyword evidence="9" id="KW-0256">Endoplasmic reticulum</keyword>
<gene>
    <name evidence="19" type="primary">LOC108705607</name>
</gene>
<evidence type="ECO:0000256" key="10">
    <source>
        <dbReference type="ARBA" id="ARBA00023157"/>
    </source>
</evidence>
<dbReference type="GO" id="GO:0016787">
    <property type="term" value="F:hydrolase activity"/>
    <property type="evidence" value="ECO:0007669"/>
    <property type="project" value="UniProtKB-KW"/>
</dbReference>
<dbReference type="InterPro" id="IPR033130">
    <property type="entry name" value="RNase_T2_His_AS_2"/>
</dbReference>
<evidence type="ECO:0000256" key="13">
    <source>
        <dbReference type="ARBA" id="ARBA00023239"/>
    </source>
</evidence>
<dbReference type="PROSITE" id="PS00530">
    <property type="entry name" value="RNASE_T2_1"/>
    <property type="match status" value="1"/>
</dbReference>
<keyword evidence="5" id="KW-0964">Secreted</keyword>
<dbReference type="GO" id="GO:0033897">
    <property type="term" value="F:ribonuclease T2 activity"/>
    <property type="evidence" value="ECO:0007669"/>
    <property type="project" value="InterPro"/>
</dbReference>
<keyword evidence="6" id="KW-0540">Nuclease</keyword>
<dbReference type="GO" id="GO:0004521">
    <property type="term" value="F:RNA endonuclease activity"/>
    <property type="evidence" value="ECO:0000318"/>
    <property type="project" value="GO_Central"/>
</dbReference>
<dbReference type="KEGG" id="xla:108705607"/>
<evidence type="ECO:0000256" key="11">
    <source>
        <dbReference type="ARBA" id="ARBA00023180"/>
    </source>
</evidence>
<keyword evidence="8" id="KW-0378">Hydrolase</keyword>
<evidence type="ECO:0000313" key="19">
    <source>
        <dbReference type="RefSeq" id="XP_041420482.1"/>
    </source>
</evidence>
<dbReference type="RefSeq" id="XP_041420482.1">
    <property type="nucleotide sequence ID" value="XM_041564548.1"/>
</dbReference>
<proteinExistence type="inferred from homology"/>
<keyword evidence="12" id="KW-0458">Lysosome</keyword>
<evidence type="ECO:0000256" key="14">
    <source>
        <dbReference type="ARBA" id="ARBA00051280"/>
    </source>
</evidence>
<comment type="similarity">
    <text evidence="4 17">Belongs to the RNase T2 family.</text>
</comment>
<sequence>MLNRFSAMVRCLRHLTVLVALVAIHYGFTYEPKLRHHQEWKKLVLTHHWPATVCEMDQMHCKNPPKYWTLHGLWPDRAQTCNTSWPFDFTQIQDILVEMNQYWPDLLHPNKSQLWRHEWQKHGTCAASLECLNTQLKYFSKGLELYKQVDLNSVLEKSGIIPSTSYYQMKDIENALKGFYGVVPKIQCLSPRQGETVQTLGQIEICFTKEFQLRNCTESVDNLNDALTAWKSYNEDLHVCDTSANTLYPPVKEHSK</sequence>
<dbReference type="InterPro" id="IPR001568">
    <property type="entry name" value="RNase_T2-like"/>
</dbReference>
<dbReference type="SUPFAM" id="SSF55895">
    <property type="entry name" value="Ribonuclease Rh-like"/>
    <property type="match status" value="1"/>
</dbReference>